<sequence length="1342" mass="155392">MTMEMTDTEDVMVEINNNQPVNNNNVTVIREWDDCVRGKESMAKFYKRHRRVQKVPPLLLEGERGRRNREYYEPAVVSLGPYYYGRTCLAQAEEYKLITLEEFRLSTGESFTSLYNMVFEVVHDARKCYIDGSTDAYNDEAFSLMMLRDGCFVLFFIECMSLGNNKLLLNNEYLGALGFANVVRDLFLLENQIPFVVLEVLLMLRFPDDKGEDILNGFFNYLNFGEVVIRDERVLGNKQPLHLLELYRSYFISLSASLALGSTKTSNASSTQISSMGRRRSKKKDSVEDYNYVKRNRSFASVTELKAKGIFLKCAHDESKNEGIKFYSHYCYGELVLVRRAVSSNTKAIYLNMIAYEMCPHNPNDLRISTYLRVMKSLIIHSDDVKELRNNGILLHSLGRDEDVVKMYDEIDAPAVNLYMFHQLRRQIEKHCISSRKTCSNTLETEMEMTETKDVMVQIPDNQPVHNSTISVINEWDGCLRGKENAKDYKRQRHIQKVPPLLLEGEKGLRNREYYKPAVVSLGPYHYKQTRLAEAEEYKLLTLEEYRLSTGETINSLYNKVFEVVHDARKCYIDGSTDAYNDEEFNLMMLRDGCFVLFFIECISCDSNKLMLYNEHLGAFGFAHVMRDIFLLENQIPFVVLEVLLKLKFADDKGEDILNGFFNYLNYGEVVIRKEKVFGNKQPLHLLELYRSYFISLSASVALSSPKTSIMGRRQSKLKKAEDYNYVKRNRSFASVTELKAKGIFLKCAHDESKNEGIKFDSRFCYGDLVLVRRVVSSNTKAIYLNMIAYEMCPHNPNDFRISTYLRVMKSLIIQSDDVKELRNNGILIHSLGRDEEVVQMYDEIEAPAVNLYMFHQLRRKIEKHCDSNYKTWVAELITVHFSSPWKTVALFVATAILFTSILQTYFAIRPLSDNAYTLSLHQHLLDMKKTNSNTMATDTEDVMLEIPDKQRVNSNNISVISEWDDCIKGKKNTKDYKRHRLIQKVPPLLLESEKGRRNSEYYEPVVVSLGPYHYKRARFAQAEKYKLITLEEYALSTGETISSLYNMVFEVVHDARKCYIDGSTDAYDDGEFNLMMLRDGAIGFANIMRDVFLLENQIPFIVLEVLLKLRFPNDKGEDILNATLALGSTKTSSMGRRRSEDMDSLEDYNYVKRNRSFASVTELKGKGIFLKCTHDEFKNEGIKFHSRCCYGKLVLVRRAVSPNTKAIYLNMIAYEMCPHNPNDFRISTYIRVMKSLIIQHNDVKELRNKGILIHSLGRDDDVVKMYDEMETPAVNLYMFYQLRRKIERHCNNKCKTWVAELLTVHFSSPWKTLALLVATAILFTSILQTYFAIRPLPDNAS</sequence>
<dbReference type="Pfam" id="PF03140">
    <property type="entry name" value="DUF247"/>
    <property type="match status" value="4"/>
</dbReference>
<dbReference type="InterPro" id="IPR004158">
    <property type="entry name" value="DUF247_pln"/>
</dbReference>
<comment type="caution">
    <text evidence="1">The sequence shown here is derived from an EMBL/GenBank/DDBJ whole genome shotgun (WGS) entry which is preliminary data.</text>
</comment>
<dbReference type="PANTHER" id="PTHR31549:SF129">
    <property type="entry name" value="DUF4220 DOMAIN-CONTAINING PROTEIN"/>
    <property type="match status" value="1"/>
</dbReference>
<dbReference type="Proteomes" id="UP001206925">
    <property type="component" value="Unassembled WGS sequence"/>
</dbReference>
<proteinExistence type="predicted"/>
<evidence type="ECO:0000313" key="1">
    <source>
        <dbReference type="EMBL" id="KAI7729792.1"/>
    </source>
</evidence>
<dbReference type="PANTHER" id="PTHR31549">
    <property type="entry name" value="PROTEIN, PUTATIVE (DUF247)-RELATED-RELATED"/>
    <property type="match status" value="1"/>
</dbReference>
<protein>
    <submittedName>
        <fullName evidence="1">Uncharacterized protein</fullName>
    </submittedName>
</protein>
<dbReference type="EMBL" id="JAMZMK010010922">
    <property type="protein sequence ID" value="KAI7729792.1"/>
    <property type="molecule type" value="Genomic_DNA"/>
</dbReference>
<keyword evidence="2" id="KW-1185">Reference proteome</keyword>
<gene>
    <name evidence="1" type="ORF">M8C21_014324</name>
</gene>
<evidence type="ECO:0000313" key="2">
    <source>
        <dbReference type="Proteomes" id="UP001206925"/>
    </source>
</evidence>
<name>A0AAD5G651_AMBAR</name>
<accession>A0AAD5G651</accession>
<organism evidence="1 2">
    <name type="scientific">Ambrosia artemisiifolia</name>
    <name type="common">Common ragweed</name>
    <dbReference type="NCBI Taxonomy" id="4212"/>
    <lineage>
        <taxon>Eukaryota</taxon>
        <taxon>Viridiplantae</taxon>
        <taxon>Streptophyta</taxon>
        <taxon>Embryophyta</taxon>
        <taxon>Tracheophyta</taxon>
        <taxon>Spermatophyta</taxon>
        <taxon>Magnoliopsida</taxon>
        <taxon>eudicotyledons</taxon>
        <taxon>Gunneridae</taxon>
        <taxon>Pentapetalae</taxon>
        <taxon>asterids</taxon>
        <taxon>campanulids</taxon>
        <taxon>Asterales</taxon>
        <taxon>Asteraceae</taxon>
        <taxon>Asteroideae</taxon>
        <taxon>Heliantheae alliance</taxon>
        <taxon>Heliantheae</taxon>
        <taxon>Ambrosia</taxon>
    </lineage>
</organism>
<reference evidence="1" key="1">
    <citation type="submission" date="2022-06" db="EMBL/GenBank/DDBJ databases">
        <title>Uncovering the hologenomic basis of an extraordinary plant invasion.</title>
        <authorList>
            <person name="Bieker V.C."/>
            <person name="Martin M.D."/>
            <person name="Gilbert T."/>
            <person name="Hodgins K."/>
            <person name="Battlay P."/>
            <person name="Petersen B."/>
            <person name="Wilson J."/>
        </authorList>
    </citation>
    <scope>NUCLEOTIDE SEQUENCE</scope>
    <source>
        <strain evidence="1">AA19_3_7</strain>
        <tissue evidence="1">Leaf</tissue>
    </source>
</reference>